<sequence>MAGRPSKPTQLIKLEGNKDRRTKAELEHREKVEKSLQTGTSFREEATTKADPVAHKEFLRLRKLFKGIEFVEGLDQATINRYCQLKSTEQMLQELYIEVNEKMQSYKQVSKRLSLYDDLKDIISKQNQVRDKMLKLEDRLFLNPVARMRSIPKDPDKGKPASPMQKFLDKKRNGT</sequence>
<protein>
    <submittedName>
        <fullName evidence="2">P27 family phage terminase small subunit</fullName>
    </submittedName>
</protein>
<accession>A0A859FI88</accession>
<reference evidence="3" key="1">
    <citation type="submission" date="2019-07" db="EMBL/GenBank/DDBJ databases">
        <title>Bacillus alkalisoli sp. nov. isolated from saline soil.</title>
        <authorList>
            <person name="Sun J.-Q."/>
            <person name="Xu L."/>
        </authorList>
    </citation>
    <scope>NUCLEOTIDE SEQUENCE [LARGE SCALE GENOMIC DNA]</scope>
    <source>
        <strain evidence="3">M4U3P1</strain>
    </source>
</reference>
<evidence type="ECO:0000313" key="2">
    <source>
        <dbReference type="EMBL" id="QKS71916.1"/>
    </source>
</evidence>
<name>A0A859FI88_9BACI</name>
<dbReference type="KEGG" id="psua:FLK61_35195"/>
<dbReference type="EMBL" id="CP041372">
    <property type="protein sequence ID" value="QKS71916.1"/>
    <property type="molecule type" value="Genomic_DNA"/>
</dbReference>
<dbReference type="RefSeq" id="WP_176009899.1">
    <property type="nucleotide sequence ID" value="NZ_CP041372.2"/>
</dbReference>
<proteinExistence type="predicted"/>
<evidence type="ECO:0000256" key="1">
    <source>
        <dbReference type="SAM" id="MobiDB-lite"/>
    </source>
</evidence>
<evidence type="ECO:0000313" key="3">
    <source>
        <dbReference type="Proteomes" id="UP000318138"/>
    </source>
</evidence>
<gene>
    <name evidence="2" type="ORF">FLK61_35195</name>
</gene>
<dbReference type="Pfam" id="PF05119">
    <property type="entry name" value="Terminase_4"/>
    <property type="match status" value="1"/>
</dbReference>
<dbReference type="Proteomes" id="UP000318138">
    <property type="component" value="Chromosome"/>
</dbReference>
<dbReference type="AlphaFoldDB" id="A0A859FI88"/>
<keyword evidence="3" id="KW-1185">Reference proteome</keyword>
<feature type="compositionally biased region" description="Basic and acidic residues" evidence="1">
    <location>
        <begin position="15"/>
        <end position="34"/>
    </location>
</feature>
<dbReference type="InterPro" id="IPR006448">
    <property type="entry name" value="Phage_term_ssu_P27"/>
</dbReference>
<organism evidence="2 3">
    <name type="scientific">Paenalkalicoccus suaedae</name>
    <dbReference type="NCBI Taxonomy" id="2592382"/>
    <lineage>
        <taxon>Bacteria</taxon>
        <taxon>Bacillati</taxon>
        <taxon>Bacillota</taxon>
        <taxon>Bacilli</taxon>
        <taxon>Bacillales</taxon>
        <taxon>Bacillaceae</taxon>
        <taxon>Paenalkalicoccus</taxon>
    </lineage>
</organism>
<feature type="region of interest" description="Disordered" evidence="1">
    <location>
        <begin position="1"/>
        <end position="48"/>
    </location>
</feature>
<feature type="region of interest" description="Disordered" evidence="1">
    <location>
        <begin position="148"/>
        <end position="175"/>
    </location>
</feature>